<feature type="compositionally biased region" description="Polar residues" evidence="1">
    <location>
        <begin position="550"/>
        <end position="561"/>
    </location>
</feature>
<feature type="region of interest" description="Disordered" evidence="1">
    <location>
        <begin position="754"/>
        <end position="909"/>
    </location>
</feature>
<feature type="compositionally biased region" description="Basic and acidic residues" evidence="1">
    <location>
        <begin position="174"/>
        <end position="185"/>
    </location>
</feature>
<feature type="region of interest" description="Disordered" evidence="1">
    <location>
        <begin position="73"/>
        <end position="124"/>
    </location>
</feature>
<feature type="compositionally biased region" description="Basic and acidic residues" evidence="1">
    <location>
        <begin position="196"/>
        <end position="209"/>
    </location>
</feature>
<accession>A0A8B7PN06</accession>
<dbReference type="KEGG" id="hazt:108682669"/>
<dbReference type="Proteomes" id="UP000694843">
    <property type="component" value="Unplaced"/>
</dbReference>
<dbReference type="OrthoDB" id="2018507at2759"/>
<reference evidence="3" key="1">
    <citation type="submission" date="2025-08" db="UniProtKB">
        <authorList>
            <consortium name="RefSeq"/>
        </authorList>
    </citation>
    <scope>IDENTIFICATION</scope>
</reference>
<feature type="compositionally biased region" description="Basic and acidic residues" evidence="1">
    <location>
        <begin position="384"/>
        <end position="397"/>
    </location>
</feature>
<gene>
    <name evidence="3" type="primary">LOC108682669</name>
</gene>
<evidence type="ECO:0000313" key="3">
    <source>
        <dbReference type="RefSeq" id="XP_018027370.1"/>
    </source>
</evidence>
<feature type="region of interest" description="Disordered" evidence="1">
    <location>
        <begin position="550"/>
        <end position="585"/>
    </location>
</feature>
<feature type="compositionally biased region" description="Low complexity" evidence="1">
    <location>
        <begin position="700"/>
        <end position="719"/>
    </location>
</feature>
<feature type="compositionally biased region" description="Basic and acidic residues" evidence="1">
    <location>
        <begin position="769"/>
        <end position="842"/>
    </location>
</feature>
<proteinExistence type="predicted"/>
<feature type="compositionally biased region" description="Acidic residues" evidence="1">
    <location>
        <begin position="261"/>
        <end position="273"/>
    </location>
</feature>
<feature type="compositionally biased region" description="Pro residues" evidence="1">
    <location>
        <begin position="304"/>
        <end position="313"/>
    </location>
</feature>
<feature type="compositionally biased region" description="Basic and acidic residues" evidence="1">
    <location>
        <begin position="91"/>
        <end position="100"/>
    </location>
</feature>
<feature type="region of interest" description="Disordered" evidence="1">
    <location>
        <begin position="376"/>
        <end position="400"/>
    </location>
</feature>
<evidence type="ECO:0000256" key="1">
    <source>
        <dbReference type="SAM" id="MobiDB-lite"/>
    </source>
</evidence>
<name>A0A8B7PN06_HYAAZ</name>
<dbReference type="GeneID" id="108682669"/>
<sequence length="909" mass="98932">MAHNDAASVPETAEILHNLTSSTRILVPVHPAADVNLIADDAQSSSALGSSEVPVGGGAAGVAQLVAVDDVADEAQSGADNPSLPPFTRPPLEDRSKYEKFQNLQDESDEDRDAGSVVPTNEFPRSAMRRLKGGRSVKTTTKIGVDGKPESVFVCVSDDDSIGSASDLKARINDEAADDRGREDVSETISSSVYHAECESVTTHEEDPRVTGGTDATRRGPKPSRASMRARANAKIEQEKRRASNPDRLLGHEYGEKPLLLDDELDDVLDEEEKSVMASDEPKPQASSPTVAAEECASLINLASPPPPQPPLMTPSSASTRGEVDGDDDVFALAPFKNPLQKLGTIFSVPASISTHLQQVKQLPIRTAASVATYSPLNVATPSPDERTSYQDSERRPSQTHVIYEESPSEEFPIYENVTLSKKCLLPETDDFEGVYPRPELSNSIVRTAASNPFINPFYDESGSNVHVISLPGTSVTSEGVSETATLLASDADVAVSKDVMSQSVDSLTFRQPSCALSKVSSHSSTDLFGSTPFGCVDYKSKPLANETAINTSPLDDTTSHVPVETPFPAQVTPKSKPSHFYSSSADVNPAYQAATSTPRTSKSNEVVLNKTDDDELDDEDLFGSVPFKPILSNSQRSFLGLKSRTLPANMSSSLQSQVHQMAREEMLNTHTEMFKTSAKGGKKMTPPTFRKPRLTHQILSSESESSSEESLGSSSSLAKKSKARDRSKDRLKYKNISEEFEEENMMVLPMKQFSLSKKDKQGKKSKKLDKPDKIDKKQEKIEKKLEKAEKKSEKAEKKLEKLEKKAEKAEKKLEKTEKKSDKSEKKSEKNVKSDKKVDKSLSYESVGISNMSFEDQTLEDSRKAACGGSRHSISSPDEEGADLRTSGATRFGSLKRGINPFSKLSNRI</sequence>
<feature type="region of interest" description="Disordered" evidence="1">
    <location>
        <begin position="676"/>
        <end position="730"/>
    </location>
</feature>
<keyword evidence="2" id="KW-1185">Reference proteome</keyword>
<dbReference type="AlphaFoldDB" id="A0A8B7PN06"/>
<dbReference type="RefSeq" id="XP_018027370.1">
    <property type="nucleotide sequence ID" value="XM_018171881.2"/>
</dbReference>
<feature type="compositionally biased region" description="Polar residues" evidence="1">
    <location>
        <begin position="573"/>
        <end position="585"/>
    </location>
</feature>
<feature type="compositionally biased region" description="Basic and acidic residues" evidence="1">
    <location>
        <begin position="234"/>
        <end position="260"/>
    </location>
</feature>
<protein>
    <submittedName>
        <fullName evidence="3">Nucleolar protein dao-5</fullName>
    </submittedName>
</protein>
<organism evidence="2 3">
    <name type="scientific">Hyalella azteca</name>
    <name type="common">Amphipod</name>
    <dbReference type="NCBI Taxonomy" id="294128"/>
    <lineage>
        <taxon>Eukaryota</taxon>
        <taxon>Metazoa</taxon>
        <taxon>Ecdysozoa</taxon>
        <taxon>Arthropoda</taxon>
        <taxon>Crustacea</taxon>
        <taxon>Multicrustacea</taxon>
        <taxon>Malacostraca</taxon>
        <taxon>Eumalacostraca</taxon>
        <taxon>Peracarida</taxon>
        <taxon>Amphipoda</taxon>
        <taxon>Senticaudata</taxon>
        <taxon>Talitrida</taxon>
        <taxon>Talitroidea</taxon>
        <taxon>Hyalellidae</taxon>
        <taxon>Hyalella</taxon>
    </lineage>
</organism>
<evidence type="ECO:0000313" key="2">
    <source>
        <dbReference type="Proteomes" id="UP000694843"/>
    </source>
</evidence>
<feature type="region of interest" description="Disordered" evidence="1">
    <location>
        <begin position="174"/>
        <end position="326"/>
    </location>
</feature>